<dbReference type="Pfam" id="PF01370">
    <property type="entry name" value="Epimerase"/>
    <property type="match status" value="1"/>
</dbReference>
<evidence type="ECO:0000313" key="2">
    <source>
        <dbReference type="EMBL" id="SVE58138.1"/>
    </source>
</evidence>
<gene>
    <name evidence="2" type="ORF">METZ01_LOCUS510992</name>
</gene>
<reference evidence="2" key="1">
    <citation type="submission" date="2018-05" db="EMBL/GenBank/DDBJ databases">
        <authorList>
            <person name="Lanie J.A."/>
            <person name="Ng W.-L."/>
            <person name="Kazmierczak K.M."/>
            <person name="Andrzejewski T.M."/>
            <person name="Davidsen T.M."/>
            <person name="Wayne K.J."/>
            <person name="Tettelin H."/>
            <person name="Glass J.I."/>
            <person name="Rusch D."/>
            <person name="Podicherti R."/>
            <person name="Tsui H.-C.T."/>
            <person name="Winkler M.E."/>
        </authorList>
    </citation>
    <scope>NUCLEOTIDE SEQUENCE</scope>
</reference>
<name>A0A383EPW8_9ZZZZ</name>
<feature type="non-terminal residue" evidence="2">
    <location>
        <position position="79"/>
    </location>
</feature>
<feature type="domain" description="NAD-dependent epimerase/dehydratase" evidence="1">
    <location>
        <begin position="7"/>
        <end position="79"/>
    </location>
</feature>
<organism evidence="2">
    <name type="scientific">marine metagenome</name>
    <dbReference type="NCBI Taxonomy" id="408172"/>
    <lineage>
        <taxon>unclassified sequences</taxon>
        <taxon>metagenomes</taxon>
        <taxon>ecological metagenomes</taxon>
    </lineage>
</organism>
<dbReference type="InterPro" id="IPR036291">
    <property type="entry name" value="NAD(P)-bd_dom_sf"/>
</dbReference>
<dbReference type="EMBL" id="UINC01227313">
    <property type="protein sequence ID" value="SVE58138.1"/>
    <property type="molecule type" value="Genomic_DNA"/>
</dbReference>
<proteinExistence type="predicted"/>
<dbReference type="Gene3D" id="3.40.50.720">
    <property type="entry name" value="NAD(P)-binding Rossmann-like Domain"/>
    <property type="match status" value="1"/>
</dbReference>
<dbReference type="AlphaFoldDB" id="A0A383EPW8"/>
<accession>A0A383EPW8</accession>
<dbReference type="InterPro" id="IPR001509">
    <property type="entry name" value="Epimerase_deHydtase"/>
</dbReference>
<protein>
    <recommendedName>
        <fullName evidence="1">NAD-dependent epimerase/dehydratase domain-containing protein</fullName>
    </recommendedName>
</protein>
<evidence type="ECO:0000259" key="1">
    <source>
        <dbReference type="Pfam" id="PF01370"/>
    </source>
</evidence>
<sequence>MIRKSSILITGAGGEVGSQLISALSQNDNINLVTLDLHPLDSTVSHMVSDKITGNILDSKLIDQINLEFEIKEIYHLAA</sequence>
<dbReference type="SUPFAM" id="SSF51735">
    <property type="entry name" value="NAD(P)-binding Rossmann-fold domains"/>
    <property type="match status" value="1"/>
</dbReference>